<evidence type="ECO:0000256" key="4">
    <source>
        <dbReference type="PROSITE-ProRule" id="PRU00125"/>
    </source>
</evidence>
<feature type="compositionally biased region" description="Low complexity" evidence="5">
    <location>
        <begin position="70"/>
        <end position="84"/>
    </location>
</feature>
<dbReference type="Pfam" id="PF00412">
    <property type="entry name" value="LIM"/>
    <property type="match status" value="1"/>
</dbReference>
<feature type="compositionally biased region" description="Basic and acidic residues" evidence="5">
    <location>
        <begin position="173"/>
        <end position="186"/>
    </location>
</feature>
<dbReference type="Gene3D" id="2.10.110.10">
    <property type="entry name" value="Cysteine Rich Protein"/>
    <property type="match status" value="1"/>
</dbReference>
<feature type="compositionally biased region" description="Polar residues" evidence="5">
    <location>
        <begin position="187"/>
        <end position="200"/>
    </location>
</feature>
<evidence type="ECO:0000256" key="2">
    <source>
        <dbReference type="ARBA" id="ARBA00022833"/>
    </source>
</evidence>
<dbReference type="AlphaFoldDB" id="A0AAV3B148"/>
<evidence type="ECO:0000256" key="1">
    <source>
        <dbReference type="ARBA" id="ARBA00022723"/>
    </source>
</evidence>
<evidence type="ECO:0000313" key="7">
    <source>
        <dbReference type="EMBL" id="DBA32529.1"/>
    </source>
</evidence>
<dbReference type="InterPro" id="IPR001781">
    <property type="entry name" value="Znf_LIM"/>
</dbReference>
<dbReference type="CDD" id="cd09485">
    <property type="entry name" value="LIM_Eplin_alpha_beta"/>
    <property type="match status" value="1"/>
</dbReference>
<feature type="region of interest" description="Disordered" evidence="5">
    <location>
        <begin position="1"/>
        <end position="21"/>
    </location>
</feature>
<dbReference type="PROSITE" id="PS50023">
    <property type="entry name" value="LIM_DOMAIN_2"/>
    <property type="match status" value="1"/>
</dbReference>
<evidence type="ECO:0000256" key="5">
    <source>
        <dbReference type="SAM" id="MobiDB-lite"/>
    </source>
</evidence>
<keyword evidence="1 4" id="KW-0479">Metal-binding</keyword>
<dbReference type="InterPro" id="IPR028740">
    <property type="entry name" value="EPLIN_Lim_dom"/>
</dbReference>
<protein>
    <recommendedName>
        <fullName evidence="6">LIM zinc-binding domain-containing protein</fullName>
    </recommendedName>
</protein>
<dbReference type="PROSITE" id="PS00478">
    <property type="entry name" value="LIM_DOMAIN_1"/>
    <property type="match status" value="1"/>
</dbReference>
<evidence type="ECO:0000313" key="8">
    <source>
        <dbReference type="Proteomes" id="UP001181693"/>
    </source>
</evidence>
<feature type="region of interest" description="Disordered" evidence="5">
    <location>
        <begin position="361"/>
        <end position="578"/>
    </location>
</feature>
<evidence type="ECO:0000259" key="6">
    <source>
        <dbReference type="PROSITE" id="PS50023"/>
    </source>
</evidence>
<dbReference type="SMART" id="SM00132">
    <property type="entry name" value="LIM"/>
    <property type="match status" value="1"/>
</dbReference>
<feature type="compositionally biased region" description="Polar residues" evidence="5">
    <location>
        <begin position="465"/>
        <end position="482"/>
    </location>
</feature>
<dbReference type="EMBL" id="DYDO01000001">
    <property type="protein sequence ID" value="DBA32529.1"/>
    <property type="molecule type" value="Genomic_DNA"/>
</dbReference>
<keyword evidence="2 4" id="KW-0862">Zinc</keyword>
<feature type="region of interest" description="Disordered" evidence="5">
    <location>
        <begin position="137"/>
        <end position="200"/>
    </location>
</feature>
<gene>
    <name evidence="7" type="ORF">GDO54_000313</name>
</gene>
<evidence type="ECO:0000256" key="3">
    <source>
        <dbReference type="ARBA" id="ARBA00023038"/>
    </source>
</evidence>
<dbReference type="SUPFAM" id="SSF57716">
    <property type="entry name" value="Glucocorticoid receptor-like (DNA-binding domain)"/>
    <property type="match status" value="2"/>
</dbReference>
<keyword evidence="3 4" id="KW-0440">LIM domain</keyword>
<reference evidence="7" key="1">
    <citation type="thesis" date="2020" institute="ProQuest LLC" country="789 East Eisenhower Parkway, Ann Arbor, MI, USA">
        <title>Comparative Genomics and Chromosome Evolution.</title>
        <authorList>
            <person name="Mudd A.B."/>
        </authorList>
    </citation>
    <scope>NUCLEOTIDE SEQUENCE</scope>
    <source>
        <strain evidence="7">1538</strain>
        <tissue evidence="7">Blood</tissue>
    </source>
</reference>
<proteinExistence type="predicted"/>
<feature type="compositionally biased region" description="Acidic residues" evidence="5">
    <location>
        <begin position="552"/>
        <end position="561"/>
    </location>
</feature>
<dbReference type="Proteomes" id="UP001181693">
    <property type="component" value="Unassembled WGS sequence"/>
</dbReference>
<feature type="region of interest" description="Disordered" evidence="5">
    <location>
        <begin position="65"/>
        <end position="87"/>
    </location>
</feature>
<accession>A0AAV3B148</accession>
<feature type="domain" description="LIM zinc-binding" evidence="6">
    <location>
        <begin position="221"/>
        <end position="281"/>
    </location>
</feature>
<dbReference type="GO" id="GO:0046872">
    <property type="term" value="F:metal ion binding"/>
    <property type="evidence" value="ECO:0007669"/>
    <property type="project" value="UniProtKB-KW"/>
</dbReference>
<comment type="caution">
    <text evidence="7">The sequence shown here is derived from an EMBL/GenBank/DDBJ whole genome shotgun (WGS) entry which is preliminary data.</text>
</comment>
<sequence>MEQDLETAKLDNPEPSPKIEKFNVPLNSLKMMFEKGEAANTKHQQHEPGKLNVGRLGSERYISTEDSDVSFTEKSISSESSPTKLASQKNLEISHVLETSSLKERMAKYQAALTKQAKPVSPTNDVKAIWNDVINQKSEQKENVPPSPVLSNSSFDSEKRPLTESTPITPPRRVSESNGKLEEDLQRPSTSPGYNPQSRALNQLETTPSKVTKKFQLPAREVCFGCQKTVYPMERLFANQQVYHNSCFRCHHCSTKLSLGNYASLHGNAYCKPHFNQLFKAKGNYDEGFGHKPHKELWEGKKEATENEENVGEEAGANKEPSSPVVEDAPIAKVGVLAASMEAKTSNAAFEREKQVETKKLKIAWPPPAESNSSASQEENIKVFKPKWPPSEDFVKPETEEDSDLRKLRRSSSLKERSRPFTLSVAKPVVTTKQPRSPVLKKRNSLNLRDDSDDETAENKPVDVETQSPQGKLGANENQLSNESEDREESPTRSNEQSFLENGDISEAEVSEQQLSPEESSPSKHSSTEDLVMTKDISPTQNRKSQDIGYWEGEDVEELSVEEQIKRNRYYDDEDEDD</sequence>
<feature type="compositionally biased region" description="Low complexity" evidence="5">
    <location>
        <begin position="511"/>
        <end position="525"/>
    </location>
</feature>
<name>A0AAV3B148_PYXAD</name>
<organism evidence="7 8">
    <name type="scientific">Pyxicephalus adspersus</name>
    <name type="common">African bullfrog</name>
    <dbReference type="NCBI Taxonomy" id="30357"/>
    <lineage>
        <taxon>Eukaryota</taxon>
        <taxon>Metazoa</taxon>
        <taxon>Chordata</taxon>
        <taxon>Craniata</taxon>
        <taxon>Vertebrata</taxon>
        <taxon>Euteleostomi</taxon>
        <taxon>Amphibia</taxon>
        <taxon>Batrachia</taxon>
        <taxon>Anura</taxon>
        <taxon>Neobatrachia</taxon>
        <taxon>Ranoidea</taxon>
        <taxon>Pyxicephalidae</taxon>
        <taxon>Pyxicephalinae</taxon>
        <taxon>Pyxicephalus</taxon>
    </lineage>
</organism>
<dbReference type="PANTHER" id="PTHR24206">
    <property type="entry name" value="OS06G0237300 PROTEIN"/>
    <property type="match status" value="1"/>
</dbReference>
<dbReference type="FunFam" id="2.10.110.10:FF:000002">
    <property type="entry name" value="LIM domain and actin-binding 1"/>
    <property type="match status" value="1"/>
</dbReference>
<feature type="region of interest" description="Disordered" evidence="5">
    <location>
        <begin position="301"/>
        <end position="327"/>
    </location>
</feature>
<keyword evidence="8" id="KW-1185">Reference proteome</keyword>